<dbReference type="CDD" id="cd01948">
    <property type="entry name" value="EAL"/>
    <property type="match status" value="1"/>
</dbReference>
<evidence type="ECO:0000313" key="7">
    <source>
        <dbReference type="Proteomes" id="UP000021315"/>
    </source>
</evidence>
<dbReference type="InterPro" id="IPR001610">
    <property type="entry name" value="PAC"/>
</dbReference>
<dbReference type="PROSITE" id="PS50887">
    <property type="entry name" value="GGDEF"/>
    <property type="match status" value="1"/>
</dbReference>
<dbReference type="PROSITE" id="PS50883">
    <property type="entry name" value="EAL"/>
    <property type="match status" value="1"/>
</dbReference>
<dbReference type="STRING" id="1453999.AW06_003226"/>
<evidence type="ECO:0000259" key="2">
    <source>
        <dbReference type="PROSITE" id="PS50112"/>
    </source>
</evidence>
<dbReference type="InterPro" id="IPR000014">
    <property type="entry name" value="PAS"/>
</dbReference>
<dbReference type="InterPro" id="IPR029787">
    <property type="entry name" value="Nucleotide_cyclase"/>
</dbReference>
<dbReference type="SMART" id="SM00052">
    <property type="entry name" value="EAL"/>
    <property type="match status" value="1"/>
</dbReference>
<dbReference type="Pfam" id="PF13426">
    <property type="entry name" value="PAS_9"/>
    <property type="match status" value="1"/>
</dbReference>
<feature type="transmembrane region" description="Helical" evidence="1">
    <location>
        <begin position="12"/>
        <end position="33"/>
    </location>
</feature>
<keyword evidence="1" id="KW-0472">Membrane</keyword>
<evidence type="ECO:0000259" key="4">
    <source>
        <dbReference type="PROSITE" id="PS50883"/>
    </source>
</evidence>
<reference evidence="6" key="1">
    <citation type="submission" date="2014-02" db="EMBL/GenBank/DDBJ databases">
        <title>Expanding our view of genomic diversity in Candidatus Accumulibacter clades.</title>
        <authorList>
            <person name="Skennerton C.T."/>
            <person name="Barr J.J."/>
            <person name="Slater F.R."/>
            <person name="Bond P.L."/>
            <person name="Tyson G.W."/>
        </authorList>
    </citation>
    <scope>NUCLEOTIDE SEQUENCE [LARGE SCALE GENOMIC DNA]</scope>
</reference>
<keyword evidence="7" id="KW-1185">Reference proteome</keyword>
<dbReference type="Pfam" id="PF00990">
    <property type="entry name" value="GGDEF"/>
    <property type="match status" value="1"/>
</dbReference>
<dbReference type="CDD" id="cd01949">
    <property type="entry name" value="GGDEF"/>
    <property type="match status" value="1"/>
</dbReference>
<dbReference type="InterPro" id="IPR000700">
    <property type="entry name" value="PAS-assoc_C"/>
</dbReference>
<dbReference type="PANTHER" id="PTHR44757:SF2">
    <property type="entry name" value="BIOFILM ARCHITECTURE MAINTENANCE PROTEIN MBAA"/>
    <property type="match status" value="1"/>
</dbReference>
<feature type="domain" description="GGDEF" evidence="5">
    <location>
        <begin position="487"/>
        <end position="621"/>
    </location>
</feature>
<dbReference type="Gene3D" id="3.20.20.450">
    <property type="entry name" value="EAL domain"/>
    <property type="match status" value="1"/>
</dbReference>
<keyword evidence="6" id="KW-0378">Hydrolase</keyword>
<dbReference type="PROSITE" id="PS50112">
    <property type="entry name" value="PAS"/>
    <property type="match status" value="1"/>
</dbReference>
<dbReference type="SMART" id="SM00086">
    <property type="entry name" value="PAC"/>
    <property type="match status" value="1"/>
</dbReference>
<dbReference type="Gene3D" id="3.30.450.20">
    <property type="entry name" value="PAS domain"/>
    <property type="match status" value="2"/>
</dbReference>
<dbReference type="NCBIfam" id="TIGR00229">
    <property type="entry name" value="sensory_box"/>
    <property type="match status" value="1"/>
</dbReference>
<dbReference type="SUPFAM" id="SSF55073">
    <property type="entry name" value="Nucleotide cyclase"/>
    <property type="match status" value="1"/>
</dbReference>
<dbReference type="FunFam" id="3.30.70.270:FF:000001">
    <property type="entry name" value="Diguanylate cyclase domain protein"/>
    <property type="match status" value="1"/>
</dbReference>
<dbReference type="GO" id="GO:0071111">
    <property type="term" value="F:cyclic-guanylate-specific phosphodiesterase activity"/>
    <property type="evidence" value="ECO:0007669"/>
    <property type="project" value="UniProtKB-EC"/>
</dbReference>
<evidence type="ECO:0000256" key="1">
    <source>
        <dbReference type="SAM" id="Phobius"/>
    </source>
</evidence>
<dbReference type="CDD" id="cd00130">
    <property type="entry name" value="PAS"/>
    <property type="match status" value="1"/>
</dbReference>
<dbReference type="SUPFAM" id="SSF55785">
    <property type="entry name" value="PYP-like sensor domain (PAS domain)"/>
    <property type="match status" value="1"/>
</dbReference>
<protein>
    <submittedName>
        <fullName evidence="6">Cyclic di-GMP phosphodiesterase Gmr</fullName>
        <ecNumber evidence="6">3.1.4.52</ecNumber>
    </submittedName>
</protein>
<dbReference type="InterPro" id="IPR035965">
    <property type="entry name" value="PAS-like_dom_sf"/>
</dbReference>
<name>A0A080M3A3_9PROT</name>
<comment type="caution">
    <text evidence="6">The sequence shown here is derived from an EMBL/GenBank/DDBJ whole genome shotgun (WGS) entry which is preliminary data.</text>
</comment>
<dbReference type="SMART" id="SM00267">
    <property type="entry name" value="GGDEF"/>
    <property type="match status" value="1"/>
</dbReference>
<dbReference type="InterPro" id="IPR052155">
    <property type="entry name" value="Biofilm_reg_signaling"/>
</dbReference>
<gene>
    <name evidence="6" type="primary">gmr_13</name>
    <name evidence="6" type="ORF">AW06_003226</name>
</gene>
<dbReference type="Proteomes" id="UP000021315">
    <property type="component" value="Unassembled WGS sequence"/>
</dbReference>
<dbReference type="InterPro" id="IPR035919">
    <property type="entry name" value="EAL_sf"/>
</dbReference>
<dbReference type="RefSeq" id="WP_273704727.1">
    <property type="nucleotide sequence ID" value="NZ_JDST02000076.1"/>
</dbReference>
<dbReference type="NCBIfam" id="TIGR00254">
    <property type="entry name" value="GGDEF"/>
    <property type="match status" value="1"/>
</dbReference>
<dbReference type="SUPFAM" id="SSF141868">
    <property type="entry name" value="EAL domain-like"/>
    <property type="match status" value="1"/>
</dbReference>
<feature type="domain" description="EAL" evidence="4">
    <location>
        <begin position="630"/>
        <end position="884"/>
    </location>
</feature>
<proteinExistence type="predicted"/>
<evidence type="ECO:0000259" key="5">
    <source>
        <dbReference type="PROSITE" id="PS50887"/>
    </source>
</evidence>
<evidence type="ECO:0000313" key="6">
    <source>
        <dbReference type="EMBL" id="KFB75718.1"/>
    </source>
</evidence>
<feature type="domain" description="PAS" evidence="2">
    <location>
        <begin position="330"/>
        <end position="376"/>
    </location>
</feature>
<dbReference type="EMBL" id="JDST02000076">
    <property type="protein sequence ID" value="KFB75718.1"/>
    <property type="molecule type" value="Genomic_DNA"/>
</dbReference>
<dbReference type="PROSITE" id="PS50113">
    <property type="entry name" value="PAC"/>
    <property type="match status" value="1"/>
</dbReference>
<evidence type="ECO:0000259" key="3">
    <source>
        <dbReference type="PROSITE" id="PS50113"/>
    </source>
</evidence>
<feature type="domain" description="PAC" evidence="3">
    <location>
        <begin position="403"/>
        <end position="455"/>
    </location>
</feature>
<accession>A0A080M3A3</accession>
<organism evidence="6 7">
    <name type="scientific">Candidatus Accumulibacter cognatus</name>
    <dbReference type="NCBI Taxonomy" id="2954383"/>
    <lineage>
        <taxon>Bacteria</taxon>
        <taxon>Pseudomonadati</taxon>
        <taxon>Pseudomonadota</taxon>
        <taxon>Betaproteobacteria</taxon>
        <taxon>Candidatus Accumulibacter</taxon>
    </lineage>
</organism>
<dbReference type="EC" id="3.1.4.52" evidence="6"/>
<dbReference type="PANTHER" id="PTHR44757">
    <property type="entry name" value="DIGUANYLATE CYCLASE DGCP"/>
    <property type="match status" value="1"/>
</dbReference>
<dbReference type="Gene3D" id="3.30.70.270">
    <property type="match status" value="1"/>
</dbReference>
<dbReference type="CDD" id="cd12915">
    <property type="entry name" value="PDC2_DGC_like"/>
    <property type="match status" value="1"/>
</dbReference>
<dbReference type="SMART" id="SM00091">
    <property type="entry name" value="PAS"/>
    <property type="match status" value="1"/>
</dbReference>
<sequence length="904" mass="99550">MTRRAWRQLRTTFLLLLGVFVGGMVAMSVYTLWRLRGEAVANSLGIAAMHSRGFEDFLTQSLHLTELVAVNSLAQVPLVRDAREIERIFVAALQHAPFLRSISLLDDAGRIVASSNPANLGVKVATQSYLPAASGQLQILRIGEPWAGRDFASGQPSTAGTPVDADSLSFIPVTRGIGLGKDRVTLLFALNPDYFINHIAQKLAVGEGSVSVLRYDGTLLMDGDPGGRPGSLQDHFVRDLRLDEVEFGQFEQDRGEDHPRLIAFRASRLYPFLVVTALDRRHALQQWRIETRTVLGVMVPALLASTLLAIGLYRRQMQLAEQRVESERLQQINAASVFTNAREGIMITSPDGTILDVNEAFSRMSGFSREESLGQNPRFLRSGVQEKEFYTAMWGNLTGQGHWSGEVWNRGKNGEMFAAMLTISAVRDDQGRTRQYVALFTDITLLKANEEKLKRTAHYDALTGLPNRVLLADRLQQGMMQTQRRGQRLTVAFLDLDGFKTVNDQHGHEAGDQLLMTVAGRMKQALREGDTLARLGGDEFVAVLLDLPDITSCAPILNRLIVASAQSVSYGEQRLQVSTSIGVTFYPQSEEVDADQLLRQADQAMYQAKLAGKNRYCVFDAELDRSVRSHNERLEDLRRGLLADEFVLHYQPRVNLRSGAVIGVEALIRWQHPEQGLLLPATFLPLIENHSLAVDLGEWVIACALAQIAAWRAAGLEMAVSVHIGARQLQQAGFVDRLAEILAGQPEVEPGRLDLELRETRALKDLASVCAIITACRKIGVSFALDDFACGHSSLIYLKSLPVSRINIDRSFVCDLLEGGENRAILEGVIGLATAFRRQIVAEGVENVEQGRMLLQLGCENIQGDGIARPMPAADLVAWVAAWQRDAAAAKPASPRTLATTDPS</sequence>
<dbReference type="InterPro" id="IPR043128">
    <property type="entry name" value="Rev_trsase/Diguanyl_cyclase"/>
</dbReference>
<keyword evidence="1" id="KW-1133">Transmembrane helix</keyword>
<dbReference type="InterPro" id="IPR000160">
    <property type="entry name" value="GGDEF_dom"/>
</dbReference>
<dbReference type="InterPro" id="IPR001633">
    <property type="entry name" value="EAL_dom"/>
</dbReference>
<keyword evidence="1" id="KW-0812">Transmembrane</keyword>
<dbReference type="Pfam" id="PF00563">
    <property type="entry name" value="EAL"/>
    <property type="match status" value="1"/>
</dbReference>
<dbReference type="AlphaFoldDB" id="A0A080M3A3"/>